<evidence type="ECO:0000313" key="1">
    <source>
        <dbReference type="EMBL" id="CAG8747296.1"/>
    </source>
</evidence>
<gene>
    <name evidence="1" type="ORF">DERYTH_LOCUS16548</name>
</gene>
<evidence type="ECO:0000313" key="2">
    <source>
        <dbReference type="Proteomes" id="UP000789405"/>
    </source>
</evidence>
<protein>
    <submittedName>
        <fullName evidence="1">3928_t:CDS:1</fullName>
    </submittedName>
</protein>
<sequence>MPIPPENTSNIEDTLNQLIHKERLYNITELEDELCQNLPLLNENQYTIFNAVIRAIEYFLQQIGDEKYPVIASTKNKIELPLDIVISSERLLDLINFTYPNFTQNSTDMNYLIERAILTPKNDNATTISDLIID</sequence>
<proteinExistence type="predicted"/>
<accession>A0A9N9ISS9</accession>
<dbReference type="Proteomes" id="UP000789405">
    <property type="component" value="Unassembled WGS sequence"/>
</dbReference>
<comment type="caution">
    <text evidence="1">The sequence shown here is derived from an EMBL/GenBank/DDBJ whole genome shotgun (WGS) entry which is preliminary data.</text>
</comment>
<name>A0A9N9ISS9_9GLOM</name>
<reference evidence="1" key="1">
    <citation type="submission" date="2021-06" db="EMBL/GenBank/DDBJ databases">
        <authorList>
            <person name="Kallberg Y."/>
            <person name="Tangrot J."/>
            <person name="Rosling A."/>
        </authorList>
    </citation>
    <scope>NUCLEOTIDE SEQUENCE</scope>
    <source>
        <strain evidence="1">MA453B</strain>
    </source>
</reference>
<dbReference type="AlphaFoldDB" id="A0A9N9ISS9"/>
<keyword evidence="2" id="KW-1185">Reference proteome</keyword>
<organism evidence="1 2">
    <name type="scientific">Dentiscutata erythropus</name>
    <dbReference type="NCBI Taxonomy" id="1348616"/>
    <lineage>
        <taxon>Eukaryota</taxon>
        <taxon>Fungi</taxon>
        <taxon>Fungi incertae sedis</taxon>
        <taxon>Mucoromycota</taxon>
        <taxon>Glomeromycotina</taxon>
        <taxon>Glomeromycetes</taxon>
        <taxon>Diversisporales</taxon>
        <taxon>Gigasporaceae</taxon>
        <taxon>Dentiscutata</taxon>
    </lineage>
</organism>
<dbReference type="EMBL" id="CAJVPY010014583">
    <property type="protein sequence ID" value="CAG8747296.1"/>
    <property type="molecule type" value="Genomic_DNA"/>
</dbReference>
<dbReference type="OrthoDB" id="272985at2759"/>